<comment type="domain">
    <text evidence="12">Consists of 3 domains; the N-terminus binds the ribosome, the middle domain has PPIase activity, while the C-terminus has intrinsic chaperone activity on its own.</text>
</comment>
<dbReference type="PANTHER" id="PTHR30560:SF3">
    <property type="entry name" value="TRIGGER FACTOR-LIKE PROTEIN TIG, CHLOROPLASTIC"/>
    <property type="match status" value="1"/>
</dbReference>
<dbReference type="InterPro" id="IPR036611">
    <property type="entry name" value="Trigger_fac_ribosome-bd_sf"/>
</dbReference>
<evidence type="ECO:0000256" key="9">
    <source>
        <dbReference type="ARBA" id="ARBA00023235"/>
    </source>
</evidence>
<evidence type="ECO:0000256" key="6">
    <source>
        <dbReference type="ARBA" id="ARBA00022618"/>
    </source>
</evidence>
<comment type="subcellular location">
    <subcellularLocation>
        <location evidence="12">Cytoplasm</location>
    </subcellularLocation>
    <text evidence="12">About half TF is bound to the ribosome near the polypeptide exit tunnel while the other half is free in the cytoplasm.</text>
</comment>
<evidence type="ECO:0000256" key="10">
    <source>
        <dbReference type="ARBA" id="ARBA00023306"/>
    </source>
</evidence>
<dbReference type="PANTHER" id="PTHR30560">
    <property type="entry name" value="TRIGGER FACTOR CHAPERONE AND PEPTIDYL-PROLYL CIS/TRANS ISOMERASE"/>
    <property type="match status" value="1"/>
</dbReference>
<dbReference type="Gene3D" id="3.10.50.40">
    <property type="match status" value="1"/>
</dbReference>
<evidence type="ECO:0000256" key="4">
    <source>
        <dbReference type="ARBA" id="ARBA00016902"/>
    </source>
</evidence>
<dbReference type="GO" id="GO:0043335">
    <property type="term" value="P:protein unfolding"/>
    <property type="evidence" value="ECO:0007669"/>
    <property type="project" value="TreeGrafter"/>
</dbReference>
<protein>
    <recommendedName>
        <fullName evidence="4 12">Trigger factor</fullName>
        <shortName evidence="12">TF</shortName>
        <ecNumber evidence="3 12">5.2.1.8</ecNumber>
    </recommendedName>
    <alternativeName>
        <fullName evidence="11 12">PPIase</fullName>
    </alternativeName>
</protein>
<proteinExistence type="inferred from homology"/>
<comment type="catalytic activity">
    <reaction evidence="1 12 13">
        <text>[protein]-peptidylproline (omega=180) = [protein]-peptidylproline (omega=0)</text>
        <dbReference type="Rhea" id="RHEA:16237"/>
        <dbReference type="Rhea" id="RHEA-COMP:10747"/>
        <dbReference type="Rhea" id="RHEA-COMP:10748"/>
        <dbReference type="ChEBI" id="CHEBI:83833"/>
        <dbReference type="ChEBI" id="CHEBI:83834"/>
        <dbReference type="EC" id="5.2.1.8"/>
    </reaction>
</comment>
<accession>I0ENB6</accession>
<dbReference type="InterPro" id="IPR037041">
    <property type="entry name" value="Trigger_fac_C_sf"/>
</dbReference>
<keyword evidence="8 12" id="KW-0143">Chaperone</keyword>
<dbReference type="STRING" id="182217.HCW_05865"/>
<dbReference type="GO" id="GO:0003755">
    <property type="term" value="F:peptidyl-prolyl cis-trans isomerase activity"/>
    <property type="evidence" value="ECO:0007669"/>
    <property type="project" value="UniProtKB-UniRule"/>
</dbReference>
<dbReference type="EC" id="5.2.1.8" evidence="3 12"/>
<dbReference type="InterPro" id="IPR001179">
    <property type="entry name" value="PPIase_FKBP_dom"/>
</dbReference>
<dbReference type="Proteomes" id="UP000005010">
    <property type="component" value="Chromosome"/>
</dbReference>
<evidence type="ECO:0000313" key="17">
    <source>
        <dbReference type="EMBL" id="AFI04435.1"/>
    </source>
</evidence>
<name>I0ENB6_HELC0</name>
<evidence type="ECO:0000256" key="13">
    <source>
        <dbReference type="PROSITE-ProRule" id="PRU00277"/>
    </source>
</evidence>
<dbReference type="InterPro" id="IPR046357">
    <property type="entry name" value="PPIase_dom_sf"/>
</dbReference>
<organism evidence="17 18">
    <name type="scientific">Helicobacter cetorum (strain ATCC BAA-429 / MIT 00-7128)</name>
    <dbReference type="NCBI Taxonomy" id="182217"/>
    <lineage>
        <taxon>Bacteria</taxon>
        <taxon>Pseudomonadati</taxon>
        <taxon>Campylobacterota</taxon>
        <taxon>Epsilonproteobacteria</taxon>
        <taxon>Campylobacterales</taxon>
        <taxon>Helicobacteraceae</taxon>
        <taxon>Helicobacter</taxon>
    </lineage>
</organism>
<dbReference type="GO" id="GO:0043022">
    <property type="term" value="F:ribosome binding"/>
    <property type="evidence" value="ECO:0007669"/>
    <property type="project" value="TreeGrafter"/>
</dbReference>
<evidence type="ECO:0000256" key="11">
    <source>
        <dbReference type="ARBA" id="ARBA00029986"/>
    </source>
</evidence>
<evidence type="ECO:0000256" key="3">
    <source>
        <dbReference type="ARBA" id="ARBA00013194"/>
    </source>
</evidence>
<feature type="domain" description="PPIase FKBP-type" evidence="16">
    <location>
        <begin position="165"/>
        <end position="247"/>
    </location>
</feature>
<dbReference type="HOGENOM" id="CLU_033058_2_2_7"/>
<evidence type="ECO:0000256" key="12">
    <source>
        <dbReference type="HAMAP-Rule" id="MF_00303"/>
    </source>
</evidence>
<dbReference type="GO" id="GO:0015031">
    <property type="term" value="P:protein transport"/>
    <property type="evidence" value="ECO:0007669"/>
    <property type="project" value="UniProtKB-UniRule"/>
</dbReference>
<evidence type="ECO:0000259" key="16">
    <source>
        <dbReference type="PROSITE" id="PS50059"/>
    </source>
</evidence>
<dbReference type="PIRSF" id="PIRSF003095">
    <property type="entry name" value="Trigger_factor"/>
    <property type="match status" value="1"/>
</dbReference>
<dbReference type="Pfam" id="PF00254">
    <property type="entry name" value="FKBP_C"/>
    <property type="match status" value="1"/>
</dbReference>
<dbReference type="InterPro" id="IPR005215">
    <property type="entry name" value="Trig_fac"/>
</dbReference>
<dbReference type="SUPFAM" id="SSF54534">
    <property type="entry name" value="FKBP-like"/>
    <property type="match status" value="1"/>
</dbReference>
<evidence type="ECO:0000256" key="15">
    <source>
        <dbReference type="SAM" id="Coils"/>
    </source>
</evidence>
<dbReference type="KEGG" id="hce:HCW_05865"/>
<dbReference type="GO" id="GO:0005737">
    <property type="term" value="C:cytoplasm"/>
    <property type="evidence" value="ECO:0007669"/>
    <property type="project" value="UniProtKB-SubCell"/>
</dbReference>
<dbReference type="GO" id="GO:0044183">
    <property type="term" value="F:protein folding chaperone"/>
    <property type="evidence" value="ECO:0007669"/>
    <property type="project" value="TreeGrafter"/>
</dbReference>
<dbReference type="PROSITE" id="PS50059">
    <property type="entry name" value="FKBP_PPIASE"/>
    <property type="match status" value="1"/>
</dbReference>
<evidence type="ECO:0000313" key="18">
    <source>
        <dbReference type="Proteomes" id="UP000005010"/>
    </source>
</evidence>
<dbReference type="AlphaFoldDB" id="I0ENB6"/>
<dbReference type="SUPFAM" id="SSF109998">
    <property type="entry name" value="Triger factor/SurA peptide-binding domain-like"/>
    <property type="match status" value="1"/>
</dbReference>
<feature type="coiled-coil region" evidence="15">
    <location>
        <begin position="327"/>
        <end position="354"/>
    </location>
</feature>
<comment type="function">
    <text evidence="12">Involved in protein export. Acts as a chaperone by maintaining the newly synthesized protein in an open conformation. Functions as a peptidyl-prolyl cis-trans isomerase.</text>
</comment>
<keyword evidence="15" id="KW-0175">Coiled coil</keyword>
<dbReference type="eggNOG" id="COG0544">
    <property type="taxonomic scope" value="Bacteria"/>
</dbReference>
<dbReference type="HAMAP" id="MF_00303">
    <property type="entry name" value="Trigger_factor_Tig"/>
    <property type="match status" value="1"/>
</dbReference>
<gene>
    <name evidence="12 17" type="primary">tig</name>
    <name evidence="17" type="ordered locus">HCW_05865</name>
</gene>
<dbReference type="InterPro" id="IPR008880">
    <property type="entry name" value="Trigger_fac_C"/>
</dbReference>
<dbReference type="InterPro" id="IPR008881">
    <property type="entry name" value="Trigger_fac_ribosome-bd_bac"/>
</dbReference>
<evidence type="ECO:0000256" key="7">
    <source>
        <dbReference type="ARBA" id="ARBA00023110"/>
    </source>
</evidence>
<dbReference type="Gene3D" id="3.30.70.1050">
    <property type="entry name" value="Trigger factor ribosome-binding domain"/>
    <property type="match status" value="1"/>
</dbReference>
<keyword evidence="5 12" id="KW-0963">Cytoplasm</keyword>
<dbReference type="InterPro" id="IPR027304">
    <property type="entry name" value="Trigger_fact/SurA_dom_sf"/>
</dbReference>
<dbReference type="FunFam" id="3.10.50.40:FF:000001">
    <property type="entry name" value="Trigger factor"/>
    <property type="match status" value="1"/>
</dbReference>
<reference evidence="18" key="1">
    <citation type="submission" date="2012-04" db="EMBL/GenBank/DDBJ databases">
        <title>Complete genome sequence of Helicobacter cetorum strain MIT 00-7128.</title>
        <authorList>
            <person name="Kersulyte D."/>
            <person name="Berg D.E."/>
        </authorList>
    </citation>
    <scope>NUCLEOTIDE SEQUENCE [LARGE SCALE GENOMIC DNA]</scope>
    <source>
        <strain evidence="18">MIT 00-7128</strain>
    </source>
</reference>
<dbReference type="GO" id="GO:0051301">
    <property type="term" value="P:cell division"/>
    <property type="evidence" value="ECO:0007669"/>
    <property type="project" value="UniProtKB-KW"/>
</dbReference>
<dbReference type="SUPFAM" id="SSF102735">
    <property type="entry name" value="Trigger factor ribosome-binding domain"/>
    <property type="match status" value="1"/>
</dbReference>
<dbReference type="GO" id="GO:0051083">
    <property type="term" value="P:'de novo' cotranslational protein folding"/>
    <property type="evidence" value="ECO:0007669"/>
    <property type="project" value="TreeGrafter"/>
</dbReference>
<keyword evidence="7 12" id="KW-0697">Rotamase</keyword>
<evidence type="ECO:0000256" key="14">
    <source>
        <dbReference type="RuleBase" id="RU003914"/>
    </source>
</evidence>
<sequence length="449" mass="51696">MNLEVKKLDTANAQVSAKPSTQDMQKRYEKFAQKVAKNAKIDGFRRGKVPLSLIKSRYQANIEQDAQEEMVQEILKDALKELGVESKDLIGSPHITKFEKKDDCFEVEMSVGLKPTIVLDKIKDCAPSFKVEAVAEEMVQERLKKLAKDYAKLIDAKENKEAQHDDVVTIDFEGFIDNEPFEGGKAENFSFTLGSKQMLEEFEKAVLNMKVGEEKEFPLNFPTDYHANHLAGKEARFKVKLHKIQVRDIPEINDEFAKNVLAQEENATLATLQDRVKGQLFVENKAKLYNEELKEKFIESLDEKISFDLPKTIVEQEMDLLFRNALYSMEEEEVKALQEDQEKAKEKRESFRKDATKSVKVTFIVDALAKQEEIFVHDNEVFQTLYYEAMMTGQNPQALIGQYRQNNMLPAVKMAMIEDRVLTHFLDQQLSKEEQEMIQSLKPTSKNTK</sequence>
<dbReference type="NCBIfam" id="TIGR00115">
    <property type="entry name" value="tig"/>
    <property type="match status" value="1"/>
</dbReference>
<dbReference type="RefSeq" id="WP_014661305.1">
    <property type="nucleotide sequence ID" value="NC_017737.1"/>
</dbReference>
<dbReference type="Pfam" id="PF05697">
    <property type="entry name" value="Trigger_N"/>
    <property type="match status" value="1"/>
</dbReference>
<evidence type="ECO:0000256" key="1">
    <source>
        <dbReference type="ARBA" id="ARBA00000971"/>
    </source>
</evidence>
<keyword evidence="18" id="KW-1185">Reference proteome</keyword>
<evidence type="ECO:0000256" key="5">
    <source>
        <dbReference type="ARBA" id="ARBA00022490"/>
    </source>
</evidence>
<evidence type="ECO:0000256" key="2">
    <source>
        <dbReference type="ARBA" id="ARBA00005464"/>
    </source>
</evidence>
<dbReference type="Pfam" id="PF05698">
    <property type="entry name" value="Trigger_C"/>
    <property type="match status" value="1"/>
</dbReference>
<keyword evidence="10 12" id="KW-0131">Cell cycle</keyword>
<keyword evidence="9 12" id="KW-0413">Isomerase</keyword>
<evidence type="ECO:0000256" key="8">
    <source>
        <dbReference type="ARBA" id="ARBA00023186"/>
    </source>
</evidence>
<comment type="similarity">
    <text evidence="2 12 14">Belongs to the FKBP-type PPIase family. Tig subfamily.</text>
</comment>
<dbReference type="EMBL" id="CP003479">
    <property type="protein sequence ID" value="AFI04435.1"/>
    <property type="molecule type" value="Genomic_DNA"/>
</dbReference>
<dbReference type="PATRIC" id="fig|182217.3.peg.1243"/>
<dbReference type="Gene3D" id="1.10.3120.10">
    <property type="entry name" value="Trigger factor, C-terminal domain"/>
    <property type="match status" value="1"/>
</dbReference>
<keyword evidence="6 12" id="KW-0132">Cell division</keyword>